<dbReference type="HOGENOM" id="CLU_3059789_0_0_5"/>
<dbReference type="KEGG" id="cse:Cseg_3569"/>
<dbReference type="EMBL" id="CP002008">
    <property type="protein sequence ID" value="ADG11995.1"/>
    <property type="molecule type" value="Genomic_DNA"/>
</dbReference>
<organism evidence="2 3">
    <name type="scientific">Caulobacter segnis (strain ATCC 21756 / DSM 7131 / JCM 7823 / NBRC 15250 / LMG 17158 / TK0059)</name>
    <name type="common">Mycoplana segnis</name>
    <dbReference type="NCBI Taxonomy" id="509190"/>
    <lineage>
        <taxon>Bacteria</taxon>
        <taxon>Pseudomonadati</taxon>
        <taxon>Pseudomonadota</taxon>
        <taxon>Alphaproteobacteria</taxon>
        <taxon>Caulobacterales</taxon>
        <taxon>Caulobacteraceae</taxon>
        <taxon>Caulobacter</taxon>
    </lineage>
</organism>
<name>D5VNC2_CAUST</name>
<proteinExistence type="predicted"/>
<dbReference type="AlphaFoldDB" id="D5VNC2"/>
<sequence length="53" mass="5450">MTTKAKNDQTTKQAAQVAGIVLASLLALTAIVTAVIAPTDLSDRPLSTQTLTP</sequence>
<dbReference type="Proteomes" id="UP000002629">
    <property type="component" value="Chromosome"/>
</dbReference>
<reference evidence="3" key="1">
    <citation type="journal article" date="2011" name="J. Bacteriol.">
        <title>Genome sequences of eight morphologically diverse alphaproteobacteria.</title>
        <authorList>
            <consortium name="US DOE Joint Genome Institute"/>
            <person name="Brown P.J."/>
            <person name="Kysela D.T."/>
            <person name="Buechlein A."/>
            <person name="Hemmerich C."/>
            <person name="Brun Y.V."/>
        </authorList>
    </citation>
    <scope>NUCLEOTIDE SEQUENCE [LARGE SCALE GENOMIC DNA]</scope>
    <source>
        <strain evidence="3">ATCC 21756 / DSM 7131 / JCM 7823 / NBRC 15250 / LMG 17158 / TK0059</strain>
    </source>
</reference>
<protein>
    <submittedName>
        <fullName evidence="2">Uncharacterized protein</fullName>
    </submittedName>
</protein>
<keyword evidence="1" id="KW-1133">Transmembrane helix</keyword>
<accession>D5VNC2</accession>
<keyword evidence="1" id="KW-0812">Transmembrane</keyword>
<dbReference type="RefSeq" id="WP_013080641.1">
    <property type="nucleotide sequence ID" value="NC_014100.1"/>
</dbReference>
<gene>
    <name evidence="2" type="ordered locus">Cseg_3569</name>
</gene>
<evidence type="ECO:0000313" key="3">
    <source>
        <dbReference type="Proteomes" id="UP000002629"/>
    </source>
</evidence>
<feature type="transmembrane region" description="Helical" evidence="1">
    <location>
        <begin position="14"/>
        <end position="37"/>
    </location>
</feature>
<evidence type="ECO:0000313" key="2">
    <source>
        <dbReference type="EMBL" id="ADG11995.1"/>
    </source>
</evidence>
<evidence type="ECO:0000256" key="1">
    <source>
        <dbReference type="SAM" id="Phobius"/>
    </source>
</evidence>
<keyword evidence="1" id="KW-0472">Membrane</keyword>